<dbReference type="Proteomes" id="UP000070475">
    <property type="component" value="Unassembled WGS sequence"/>
</dbReference>
<proteinExistence type="predicted"/>
<name>A0A132TKP0_9BACL</name>
<dbReference type="OrthoDB" id="2636293at2"/>
<dbReference type="AlphaFoldDB" id="A0A132TKP0"/>
<evidence type="ECO:0000313" key="1">
    <source>
        <dbReference type="EMBL" id="KWX71626.1"/>
    </source>
</evidence>
<organism evidence="1 2">
    <name type="scientific">Paenibacillus riograndensis</name>
    <dbReference type="NCBI Taxonomy" id="483937"/>
    <lineage>
        <taxon>Bacteria</taxon>
        <taxon>Bacillati</taxon>
        <taxon>Bacillota</taxon>
        <taxon>Bacilli</taxon>
        <taxon>Bacillales</taxon>
        <taxon>Paenibacillaceae</taxon>
        <taxon>Paenibacillus</taxon>
        <taxon>Paenibacillus sonchi group</taxon>
    </lineage>
</organism>
<dbReference type="RefSeq" id="WP_060862945.1">
    <property type="nucleotide sequence ID" value="NZ_LIRB01000146.1"/>
</dbReference>
<reference evidence="1 2" key="1">
    <citation type="submission" date="2015-08" db="EMBL/GenBank/DDBJ databases">
        <title>Genomes of Paenibacillus riograndensis.</title>
        <authorList>
            <person name="Sant'Anna F.H."/>
            <person name="Souza R."/>
            <person name="Ambrosini A."/>
            <person name="Bach E."/>
            <person name="Fernandes G."/>
            <person name="Balsanelli E."/>
            <person name="Baura V.A."/>
            <person name="Pedrosa F.O."/>
            <person name="Souza E.M."/>
            <person name="Passaglia L."/>
        </authorList>
    </citation>
    <scope>NUCLEOTIDE SEQUENCE [LARGE SCALE GENOMIC DNA]</scope>
    <source>
        <strain evidence="1 2">CAS34</strain>
    </source>
</reference>
<sequence>MPVPDMNGAPPWADFEDIKNKLNELVGKYNNLLVNLDSLNVVSLTADHIDAGTIDANVVTIRSDLTAGAYVQIDGNGMVINDGSMNTFRADITGHVTMTGATIVNNLSSGAYTNISDNGITINDGTMDTFRADITGKVTMTGAMIRSATGYPRVVMDPNDKLFAAELNATESIAIQSNYFGAPSLNLTHSGVVVGRMNMVFGYPELYGSGGIDLLTDNNGDIKLTAGGTGQVILNYADFSKFQNNTETLQDALDSKANYGVSTSLSGSHNHGISPGTQLAVFGGGFVTWVGASDHSHAQN</sequence>
<accession>A0A132TKP0</accession>
<evidence type="ECO:0000313" key="2">
    <source>
        <dbReference type="Proteomes" id="UP000070475"/>
    </source>
</evidence>
<keyword evidence="2" id="KW-1185">Reference proteome</keyword>
<dbReference type="PATRIC" id="fig|483937.3.peg.4288"/>
<protein>
    <submittedName>
        <fullName evidence="1">Uncharacterized protein</fullName>
    </submittedName>
</protein>
<dbReference type="EMBL" id="LIRB01000146">
    <property type="protein sequence ID" value="KWX71626.1"/>
    <property type="molecule type" value="Genomic_DNA"/>
</dbReference>
<gene>
    <name evidence="1" type="ORF">AMQ84_27275</name>
</gene>
<comment type="caution">
    <text evidence="1">The sequence shown here is derived from an EMBL/GenBank/DDBJ whole genome shotgun (WGS) entry which is preliminary data.</text>
</comment>